<dbReference type="PANTHER" id="PTHR30600">
    <property type="entry name" value="CYTOCHROME C PEROXIDASE-RELATED"/>
    <property type="match status" value="1"/>
</dbReference>
<dbReference type="InterPro" id="IPR010538">
    <property type="entry name" value="DHOR"/>
</dbReference>
<feature type="chain" id="PRO_5008680866" description="Cytochrome c domain-containing protein" evidence="5">
    <location>
        <begin position="21"/>
        <end position="385"/>
    </location>
</feature>
<sequence>MKKTTFVLCGLLLGTSSAQAASLDFAMGKALFDRPWTSAPASTQATDGLGPLFNARSCVACHPKGGRGKITVSNDGKIGGLGYVLRLGNEKGEADPIYGRQLQTNAIHGQKAEARVYLDDNYYRIEDLAYGEMSPETNYAGRLSQPLFGLGLLEDVSDETILAQADPEDKNNDGISGRPNMINGQLGRFAWKATAPTLRIQAANAFSNDIGMSTPIHRHHFGDCTAKQPECQKGPHGDSVQFENLEIDSKMLNLVALYLKRLKAPTPQVQETLPLFKDVGCASCHTPELTTKSGKKVAAYSDLLLHDMGDGLADGIAEGQASGREWRTQPLWGTSNTKRFLHDGRATSVEEAINWHGGEAQRAKENFLKLSASDKHRLISFLNSL</sequence>
<dbReference type="RefSeq" id="WP_069189608.1">
    <property type="nucleotide sequence ID" value="NZ_FLYE01000045.1"/>
</dbReference>
<evidence type="ECO:0000256" key="5">
    <source>
        <dbReference type="SAM" id="SignalP"/>
    </source>
</evidence>
<dbReference type="GO" id="GO:0046872">
    <property type="term" value="F:metal ion binding"/>
    <property type="evidence" value="ECO:0007669"/>
    <property type="project" value="UniProtKB-KW"/>
</dbReference>
<dbReference type="InterPro" id="IPR009056">
    <property type="entry name" value="Cyt_c-like_dom"/>
</dbReference>
<dbReference type="InterPro" id="IPR051395">
    <property type="entry name" value="Cytochrome_c_Peroxidase/MauG"/>
</dbReference>
<gene>
    <name evidence="7" type="ORF">MTBPR1_60102</name>
</gene>
<evidence type="ECO:0000313" key="8">
    <source>
        <dbReference type="Proteomes" id="UP000231658"/>
    </source>
</evidence>
<evidence type="ECO:0000313" key="7">
    <source>
        <dbReference type="EMBL" id="SCA57589.1"/>
    </source>
</evidence>
<protein>
    <recommendedName>
        <fullName evidence="6">Cytochrome c domain-containing protein</fullName>
    </recommendedName>
</protein>
<proteinExistence type="predicted"/>
<keyword evidence="3 4" id="KW-0408">Iron</keyword>
<dbReference type="GO" id="GO:0020037">
    <property type="term" value="F:heme binding"/>
    <property type="evidence" value="ECO:0007669"/>
    <property type="project" value="InterPro"/>
</dbReference>
<feature type="domain" description="Cytochrome c" evidence="6">
    <location>
        <begin position="267"/>
        <end position="385"/>
    </location>
</feature>
<dbReference type="Pfam" id="PF06537">
    <property type="entry name" value="DHOR"/>
    <property type="match status" value="2"/>
</dbReference>
<reference evidence="7 8" key="1">
    <citation type="submission" date="2016-07" db="EMBL/GenBank/DDBJ databases">
        <authorList>
            <person name="Lefevre C.T."/>
        </authorList>
    </citation>
    <scope>NUCLEOTIDE SEQUENCE [LARGE SCALE GENOMIC DNA]</scope>
    <source>
        <strain evidence="7">PR1</strain>
    </source>
</reference>
<keyword evidence="2 4" id="KW-0479">Metal-binding</keyword>
<dbReference type="PANTHER" id="PTHR30600:SF4">
    <property type="entry name" value="CYTOCHROME C DOMAIN-CONTAINING PROTEIN"/>
    <property type="match status" value="1"/>
</dbReference>
<dbReference type="EMBL" id="FLYE01000045">
    <property type="protein sequence ID" value="SCA57589.1"/>
    <property type="molecule type" value="Genomic_DNA"/>
</dbReference>
<evidence type="ECO:0000259" key="6">
    <source>
        <dbReference type="PROSITE" id="PS51007"/>
    </source>
</evidence>
<keyword evidence="1 4" id="KW-0349">Heme</keyword>
<dbReference type="STRING" id="1867952.MTBPR1_60102"/>
<dbReference type="Proteomes" id="UP000231658">
    <property type="component" value="Unassembled WGS sequence"/>
</dbReference>
<dbReference type="GO" id="GO:0009055">
    <property type="term" value="F:electron transfer activity"/>
    <property type="evidence" value="ECO:0007669"/>
    <property type="project" value="InterPro"/>
</dbReference>
<name>A0A1C3RK16_9PROT</name>
<evidence type="ECO:0000256" key="1">
    <source>
        <dbReference type="ARBA" id="ARBA00022617"/>
    </source>
</evidence>
<keyword evidence="5" id="KW-0732">Signal</keyword>
<dbReference type="OrthoDB" id="9805202at2"/>
<evidence type="ECO:0000256" key="2">
    <source>
        <dbReference type="ARBA" id="ARBA00022723"/>
    </source>
</evidence>
<keyword evidence="8" id="KW-1185">Reference proteome</keyword>
<dbReference type="InterPro" id="IPR036909">
    <property type="entry name" value="Cyt_c-like_dom_sf"/>
</dbReference>
<dbReference type="AlphaFoldDB" id="A0A1C3RK16"/>
<dbReference type="Gene3D" id="1.10.760.10">
    <property type="entry name" value="Cytochrome c-like domain"/>
    <property type="match status" value="1"/>
</dbReference>
<feature type="signal peptide" evidence="5">
    <location>
        <begin position="1"/>
        <end position="20"/>
    </location>
</feature>
<dbReference type="SUPFAM" id="SSF46626">
    <property type="entry name" value="Cytochrome c"/>
    <property type="match status" value="1"/>
</dbReference>
<dbReference type="PROSITE" id="PS51007">
    <property type="entry name" value="CYTC"/>
    <property type="match status" value="1"/>
</dbReference>
<evidence type="ECO:0000256" key="3">
    <source>
        <dbReference type="ARBA" id="ARBA00023004"/>
    </source>
</evidence>
<evidence type="ECO:0000256" key="4">
    <source>
        <dbReference type="PROSITE-ProRule" id="PRU00433"/>
    </source>
</evidence>
<accession>A0A1C3RK16</accession>
<dbReference type="GO" id="GO:0004130">
    <property type="term" value="F:cytochrome-c peroxidase activity"/>
    <property type="evidence" value="ECO:0007669"/>
    <property type="project" value="TreeGrafter"/>
</dbReference>
<organism evidence="7 8">
    <name type="scientific">Candidatus Terasakiella magnetica</name>
    <dbReference type="NCBI Taxonomy" id="1867952"/>
    <lineage>
        <taxon>Bacteria</taxon>
        <taxon>Pseudomonadati</taxon>
        <taxon>Pseudomonadota</taxon>
        <taxon>Alphaproteobacteria</taxon>
        <taxon>Rhodospirillales</taxon>
        <taxon>Terasakiellaceae</taxon>
        <taxon>Terasakiella</taxon>
    </lineage>
</organism>